<keyword evidence="3" id="KW-0804">Transcription</keyword>
<dbReference type="InterPro" id="IPR010982">
    <property type="entry name" value="Lambda_DNA-bd_dom_sf"/>
</dbReference>
<dbReference type="Proteomes" id="UP001315967">
    <property type="component" value="Chromosome"/>
</dbReference>
<evidence type="ECO:0000256" key="3">
    <source>
        <dbReference type="ARBA" id="ARBA00023163"/>
    </source>
</evidence>
<dbReference type="InterPro" id="IPR000843">
    <property type="entry name" value="HTH_LacI"/>
</dbReference>
<evidence type="ECO:0000259" key="4">
    <source>
        <dbReference type="PROSITE" id="PS50932"/>
    </source>
</evidence>
<dbReference type="PANTHER" id="PTHR30146:SF154">
    <property type="entry name" value="TRANSCRIPTION REGULATOR, MEMBER OF GALR FAMILY"/>
    <property type="match status" value="1"/>
</dbReference>
<dbReference type="SMART" id="SM00354">
    <property type="entry name" value="HTH_LACI"/>
    <property type="match status" value="1"/>
</dbReference>
<dbReference type="PANTHER" id="PTHR30146">
    <property type="entry name" value="LACI-RELATED TRANSCRIPTIONAL REPRESSOR"/>
    <property type="match status" value="1"/>
</dbReference>
<reference evidence="5 6" key="1">
    <citation type="submission" date="2022-08" db="EMBL/GenBank/DDBJ databases">
        <title>Aerococcaceae sp. nov isolated from spoiled eye mask.</title>
        <authorList>
            <person name="Zhou G."/>
            <person name="Xie X.-B."/>
            <person name="Shi Q.-S."/>
            <person name="Wang Y.-S."/>
            <person name="Wen X."/>
            <person name="Peng H."/>
            <person name="Yang X.-J."/>
            <person name="Tao H.-B."/>
            <person name="Huang X.-M."/>
        </authorList>
    </citation>
    <scope>NUCLEOTIDE SEQUENCE [LARGE SCALE GENOMIC DNA]</scope>
    <source>
        <strain evidence="6">DM20194951</strain>
    </source>
</reference>
<dbReference type="Gene3D" id="3.40.50.2300">
    <property type="match status" value="2"/>
</dbReference>
<proteinExistence type="predicted"/>
<sequence>MATLKDVAKRANISKMTVSRVINHPQLVTSELRELVYQAMQDLNYQPNSAARALVSNRTMVIKVLILEQMDITEPYYMNLLTGISKQLDKYNYALQLVTENTVDLGQSDGLIVTGMKEPDYEWLQKFEKPLVVFGENNHNVPYVDSNNRKGAITATKYAMSRGYDHVVFVGLNVPERFEKEREKGYLEAIQASKTNHQPHIIRISNSSSKAEAMVRDELELIPNTCFVCGSDRIAIGIQQGLTALDKAHPEDYGIIGFDGVFLDQIASPKLTTMKQHIVEMGGAVVNQLMTLIDTGKLDQQAVYFDAELVVRQSTK</sequence>
<evidence type="ECO:0000313" key="6">
    <source>
        <dbReference type="Proteomes" id="UP001315967"/>
    </source>
</evidence>
<evidence type="ECO:0000313" key="5">
    <source>
        <dbReference type="EMBL" id="UUX33918.1"/>
    </source>
</evidence>
<dbReference type="CDD" id="cd01392">
    <property type="entry name" value="HTH_LacI"/>
    <property type="match status" value="1"/>
</dbReference>
<dbReference type="Pfam" id="PF13377">
    <property type="entry name" value="Peripla_BP_3"/>
    <property type="match status" value="1"/>
</dbReference>
<protein>
    <submittedName>
        <fullName evidence="5">LacI family transcriptional regulator</fullName>
    </submittedName>
</protein>
<dbReference type="EMBL" id="CP102453">
    <property type="protein sequence ID" value="UUX33918.1"/>
    <property type="molecule type" value="Genomic_DNA"/>
</dbReference>
<evidence type="ECO:0000256" key="1">
    <source>
        <dbReference type="ARBA" id="ARBA00023015"/>
    </source>
</evidence>
<keyword evidence="1" id="KW-0805">Transcription regulation</keyword>
<name>A0ABY5P669_9LACT</name>
<dbReference type="Pfam" id="PF00356">
    <property type="entry name" value="LacI"/>
    <property type="match status" value="1"/>
</dbReference>
<dbReference type="SUPFAM" id="SSF53822">
    <property type="entry name" value="Periplasmic binding protein-like I"/>
    <property type="match status" value="1"/>
</dbReference>
<evidence type="ECO:0000256" key="2">
    <source>
        <dbReference type="ARBA" id="ARBA00023125"/>
    </source>
</evidence>
<dbReference type="InterPro" id="IPR046335">
    <property type="entry name" value="LacI/GalR-like_sensor"/>
</dbReference>
<dbReference type="SUPFAM" id="SSF47413">
    <property type="entry name" value="lambda repressor-like DNA-binding domains"/>
    <property type="match status" value="1"/>
</dbReference>
<dbReference type="Gene3D" id="1.10.260.40">
    <property type="entry name" value="lambda repressor-like DNA-binding domains"/>
    <property type="match status" value="1"/>
</dbReference>
<dbReference type="PROSITE" id="PS50932">
    <property type="entry name" value="HTH_LACI_2"/>
    <property type="match status" value="1"/>
</dbReference>
<dbReference type="RefSeq" id="WP_313793421.1">
    <property type="nucleotide sequence ID" value="NZ_CP102453.1"/>
</dbReference>
<dbReference type="PRINTS" id="PR00036">
    <property type="entry name" value="HTHLACI"/>
</dbReference>
<organism evidence="5 6">
    <name type="scientific">Fundicoccus culcitae</name>
    <dbReference type="NCBI Taxonomy" id="2969821"/>
    <lineage>
        <taxon>Bacteria</taxon>
        <taxon>Bacillati</taxon>
        <taxon>Bacillota</taxon>
        <taxon>Bacilli</taxon>
        <taxon>Lactobacillales</taxon>
        <taxon>Aerococcaceae</taxon>
        <taxon>Fundicoccus</taxon>
    </lineage>
</organism>
<gene>
    <name evidence="5" type="ORF">NRE15_13695</name>
</gene>
<keyword evidence="2" id="KW-0238">DNA-binding</keyword>
<dbReference type="InterPro" id="IPR028082">
    <property type="entry name" value="Peripla_BP_I"/>
</dbReference>
<accession>A0ABY5P669</accession>
<feature type="domain" description="HTH lacI-type" evidence="4">
    <location>
        <begin position="2"/>
        <end position="56"/>
    </location>
</feature>
<keyword evidence="6" id="KW-1185">Reference proteome</keyword>